<dbReference type="RefSeq" id="WP_171360398.1">
    <property type="nucleotide sequence ID" value="NZ_VTXC01000013.1"/>
</dbReference>
<dbReference type="Proteomes" id="UP000565719">
    <property type="component" value="Unassembled WGS sequence"/>
</dbReference>
<evidence type="ECO:0000313" key="2">
    <source>
        <dbReference type="EMBL" id="NOH70986.1"/>
    </source>
</evidence>
<accession>A0A7Y4EE14</accession>
<reference evidence="2 3" key="1">
    <citation type="submission" date="2019-09" db="EMBL/GenBank/DDBJ databases">
        <title>Draft genome sequencing and comparative genomics of hatchery-associated Vibrios.</title>
        <authorList>
            <person name="Kehlet-Delgado H."/>
            <person name="Mueller R.S."/>
        </authorList>
    </citation>
    <scope>NUCLEOTIDE SEQUENCE [LARGE SCALE GENOMIC DNA]</scope>
    <source>
        <strain evidence="2 3">99-46-Y</strain>
    </source>
</reference>
<proteinExistence type="predicted"/>
<protein>
    <submittedName>
        <fullName evidence="2">Uncharacterized protein</fullName>
    </submittedName>
</protein>
<comment type="caution">
    <text evidence="2">The sequence shown here is derived from an EMBL/GenBank/DDBJ whole genome shotgun (WGS) entry which is preliminary data.</text>
</comment>
<evidence type="ECO:0000256" key="1">
    <source>
        <dbReference type="SAM" id="MobiDB-lite"/>
    </source>
</evidence>
<dbReference type="EMBL" id="VTXC01000013">
    <property type="protein sequence ID" value="NOH70986.1"/>
    <property type="molecule type" value="Genomic_DNA"/>
</dbReference>
<feature type="region of interest" description="Disordered" evidence="1">
    <location>
        <begin position="1"/>
        <end position="30"/>
    </location>
</feature>
<evidence type="ECO:0000313" key="3">
    <source>
        <dbReference type="Proteomes" id="UP000565719"/>
    </source>
</evidence>
<name>A0A7Y4EE14_9VIBR</name>
<dbReference type="AlphaFoldDB" id="A0A7Y4EE14"/>
<sequence>MSKKKNAFEPTIEEATMSSGLHRQGTKSPALDELIEERLGKLKGPRIKIEIPEEQEVDIKEVTKDLESLADKLGDSVSVDLSFTIRKKNS</sequence>
<organism evidence="2 3">
    <name type="scientific">Vibrio pectenicida</name>
    <dbReference type="NCBI Taxonomy" id="62763"/>
    <lineage>
        <taxon>Bacteria</taxon>
        <taxon>Pseudomonadati</taxon>
        <taxon>Pseudomonadota</taxon>
        <taxon>Gammaproteobacteria</taxon>
        <taxon>Vibrionales</taxon>
        <taxon>Vibrionaceae</taxon>
        <taxon>Vibrio</taxon>
    </lineage>
</organism>
<gene>
    <name evidence="2" type="ORF">F0225_06480</name>
</gene>